<evidence type="ECO:0000313" key="3">
    <source>
        <dbReference type="Proteomes" id="UP000555552"/>
    </source>
</evidence>
<keyword evidence="1" id="KW-0472">Membrane</keyword>
<dbReference type="AlphaFoldDB" id="A0A849BRP1"/>
<gene>
    <name evidence="2" type="primary">kdpF</name>
    <name evidence="2" type="ORF">HLB09_11315</name>
</gene>
<protein>
    <submittedName>
        <fullName evidence="2">K(+)-transporting ATPase subunit F</fullName>
    </submittedName>
</protein>
<accession>A0A849BRP1</accession>
<dbReference type="InterPro" id="IPR011726">
    <property type="entry name" value="KdpF"/>
</dbReference>
<keyword evidence="1" id="KW-0812">Transmembrane</keyword>
<reference evidence="2 3" key="1">
    <citation type="submission" date="2020-05" db="EMBL/GenBank/DDBJ databases">
        <title>MicrobeNet Type strains.</title>
        <authorList>
            <person name="Nicholson A.C."/>
        </authorList>
    </citation>
    <scope>NUCLEOTIDE SEQUENCE [LARGE SCALE GENOMIC DNA]</scope>
    <source>
        <strain evidence="2 3">JCM 14547</strain>
    </source>
</reference>
<dbReference type="GO" id="GO:0005886">
    <property type="term" value="C:plasma membrane"/>
    <property type="evidence" value="ECO:0007669"/>
    <property type="project" value="InterPro"/>
</dbReference>
<sequence>MSAEHVVALLVALVLAGYLLAALLRADRS</sequence>
<comment type="caution">
    <text evidence="2">The sequence shown here is derived from an EMBL/GenBank/DDBJ whole genome shotgun (WGS) entry which is preliminary data.</text>
</comment>
<evidence type="ECO:0000313" key="2">
    <source>
        <dbReference type="EMBL" id="NNH23667.1"/>
    </source>
</evidence>
<dbReference type="NCBIfam" id="TIGR02115">
    <property type="entry name" value="potass_kdpF"/>
    <property type="match status" value="1"/>
</dbReference>
<feature type="transmembrane region" description="Helical" evidence="1">
    <location>
        <begin position="6"/>
        <end position="24"/>
    </location>
</feature>
<dbReference type="GO" id="GO:0008556">
    <property type="term" value="F:P-type potassium transmembrane transporter activity"/>
    <property type="evidence" value="ECO:0007669"/>
    <property type="project" value="InterPro"/>
</dbReference>
<evidence type="ECO:0000256" key="1">
    <source>
        <dbReference type="SAM" id="Phobius"/>
    </source>
</evidence>
<dbReference type="Proteomes" id="UP000555552">
    <property type="component" value="Unassembled WGS sequence"/>
</dbReference>
<dbReference type="EMBL" id="JABEMA010000177">
    <property type="protein sequence ID" value="NNH23667.1"/>
    <property type="molecule type" value="Genomic_DNA"/>
</dbReference>
<organism evidence="2 3">
    <name type="scientific">Pseudokineococcus marinus</name>
    <dbReference type="NCBI Taxonomy" id="351215"/>
    <lineage>
        <taxon>Bacteria</taxon>
        <taxon>Bacillati</taxon>
        <taxon>Actinomycetota</taxon>
        <taxon>Actinomycetes</taxon>
        <taxon>Kineosporiales</taxon>
        <taxon>Kineosporiaceae</taxon>
        <taxon>Pseudokineococcus</taxon>
    </lineage>
</organism>
<keyword evidence="1" id="KW-1133">Transmembrane helix</keyword>
<name>A0A849BRP1_9ACTN</name>
<proteinExistence type="predicted"/>
<dbReference type="Pfam" id="PF09604">
    <property type="entry name" value="Potass_KdpF"/>
    <property type="match status" value="1"/>
</dbReference>
<keyword evidence="3" id="KW-1185">Reference proteome</keyword>
<dbReference type="RefSeq" id="WP_171203471.1">
    <property type="nucleotide sequence ID" value="NZ_BAAANP010000002.1"/>
</dbReference>